<dbReference type="PROSITE" id="PS51257">
    <property type="entry name" value="PROKAR_LIPOPROTEIN"/>
    <property type="match status" value="1"/>
</dbReference>
<evidence type="ECO:0000259" key="2">
    <source>
        <dbReference type="PROSITE" id="PS50022"/>
    </source>
</evidence>
<dbReference type="Pfam" id="PF00754">
    <property type="entry name" value="F5_F8_type_C"/>
    <property type="match status" value="1"/>
</dbReference>
<evidence type="ECO:0000313" key="4">
    <source>
        <dbReference type="Proteomes" id="UP001501207"/>
    </source>
</evidence>
<proteinExistence type="predicted"/>
<feature type="domain" description="F5/8 type C" evidence="2">
    <location>
        <begin position="230"/>
        <end position="380"/>
    </location>
</feature>
<evidence type="ECO:0000256" key="1">
    <source>
        <dbReference type="SAM" id="SignalP"/>
    </source>
</evidence>
<keyword evidence="1" id="KW-0732">Signal</keyword>
<accession>A0ABP8FIT1</accession>
<dbReference type="InterPro" id="IPR000421">
    <property type="entry name" value="FA58C"/>
</dbReference>
<dbReference type="SUPFAM" id="SSF49785">
    <property type="entry name" value="Galactose-binding domain-like"/>
    <property type="match status" value="1"/>
</dbReference>
<dbReference type="Pfam" id="PF16389">
    <property type="entry name" value="DUF4998"/>
    <property type="match status" value="1"/>
</dbReference>
<protein>
    <recommendedName>
        <fullName evidence="2">F5/8 type C domain-containing protein</fullName>
    </recommendedName>
</protein>
<feature type="signal peptide" evidence="1">
    <location>
        <begin position="1"/>
        <end position="29"/>
    </location>
</feature>
<evidence type="ECO:0000313" key="3">
    <source>
        <dbReference type="EMBL" id="GAA4304770.1"/>
    </source>
</evidence>
<reference evidence="4" key="1">
    <citation type="journal article" date="2019" name="Int. J. Syst. Evol. Microbiol.">
        <title>The Global Catalogue of Microorganisms (GCM) 10K type strain sequencing project: providing services to taxonomists for standard genome sequencing and annotation.</title>
        <authorList>
            <consortium name="The Broad Institute Genomics Platform"/>
            <consortium name="The Broad Institute Genome Sequencing Center for Infectious Disease"/>
            <person name="Wu L."/>
            <person name="Ma J."/>
        </authorList>
    </citation>
    <scope>NUCLEOTIDE SEQUENCE [LARGE SCALE GENOMIC DNA]</scope>
    <source>
        <strain evidence="4">JCM 17664</strain>
    </source>
</reference>
<dbReference type="InterPro" id="IPR008979">
    <property type="entry name" value="Galactose-bd-like_sf"/>
</dbReference>
<comment type="caution">
    <text evidence="3">The sequence shown here is derived from an EMBL/GenBank/DDBJ whole genome shotgun (WGS) entry which is preliminary data.</text>
</comment>
<dbReference type="Proteomes" id="UP001501207">
    <property type="component" value="Unassembled WGS sequence"/>
</dbReference>
<dbReference type="Gene3D" id="2.60.120.260">
    <property type="entry name" value="Galactose-binding domain-like"/>
    <property type="match status" value="1"/>
</dbReference>
<dbReference type="PROSITE" id="PS50022">
    <property type="entry name" value="FA58C_3"/>
    <property type="match status" value="1"/>
</dbReference>
<name>A0ABP8FIT1_9BACT</name>
<dbReference type="RefSeq" id="WP_344976181.1">
    <property type="nucleotide sequence ID" value="NZ_BAABFN010000001.1"/>
</dbReference>
<gene>
    <name evidence="3" type="ORF">GCM10023143_09460</name>
</gene>
<dbReference type="EMBL" id="BAABFN010000001">
    <property type="protein sequence ID" value="GAA4304770.1"/>
    <property type="molecule type" value="Genomic_DNA"/>
</dbReference>
<feature type="chain" id="PRO_5046021511" description="F5/8 type C domain-containing protein" evidence="1">
    <location>
        <begin position="30"/>
        <end position="380"/>
    </location>
</feature>
<organism evidence="3 4">
    <name type="scientific">Compostibacter hankyongensis</name>
    <dbReference type="NCBI Taxonomy" id="1007089"/>
    <lineage>
        <taxon>Bacteria</taxon>
        <taxon>Pseudomonadati</taxon>
        <taxon>Bacteroidota</taxon>
        <taxon>Chitinophagia</taxon>
        <taxon>Chitinophagales</taxon>
        <taxon>Chitinophagaceae</taxon>
        <taxon>Compostibacter</taxon>
    </lineage>
</organism>
<sequence>MKQFYQYTRYGLMAIFLLTALLSACSKMDDTYKDFWKDGEIVYPEGADSLRVHSGKERILLEWLVLSDPTLTRAMIYWNNRSDSQEVPIQQKGPGVDTVRVMFPDMPEGTYSFDIITYDDKGNESVPVSGVGHSYGEVYVSTLLPRLTKTSYFADDSLKIAWSDPADITSLGSELIYTDTTGAERQIHVLPDVDSTIILDYDFDASTNYRYHTLFLPDSLSLDTFYTPYTSVKVLGPPIELPKTGWTVTASSYDQRSGDGRKPERAIDNDPATNWINQISPQLDYPHDITVDMGEVKENIFGFTLTVSNRVETPKDIEVLISEDGSAWTSMGRFTVKKEASQQFFDFPEMQQLRYFKMIAYEPSGDTKNIVVGEVGVYSR</sequence>
<keyword evidence="4" id="KW-1185">Reference proteome</keyword>